<dbReference type="PIRSF" id="PIRSF010312">
    <property type="entry name" value="Sulphur_oxidation_SoxY"/>
    <property type="match status" value="1"/>
</dbReference>
<reference evidence="2" key="1">
    <citation type="journal article" date="2015" name="Genome Announc.">
        <title>Complete Genome Sequence of the Bacteriochlorophyll b-Producing Photosynthetic Bacterium Blastochloris viridis.</title>
        <authorList>
            <person name="Tsukatani Y."/>
            <person name="Hirose Y."/>
            <person name="Harada J."/>
            <person name="Misawa N."/>
            <person name="Mori K."/>
            <person name="Inoue K."/>
            <person name="Tamiaki H."/>
        </authorList>
    </citation>
    <scope>NUCLEOTIDE SEQUENCE [LARGE SCALE GENOMIC DNA]</scope>
    <source>
        <strain evidence="2">DSM 133</strain>
    </source>
</reference>
<accession>A0A0H5BII8</accession>
<dbReference type="AlphaFoldDB" id="A0A0H5BII8"/>
<dbReference type="InterPro" id="IPR038162">
    <property type="entry name" value="SoxY_sf"/>
</dbReference>
<proteinExistence type="predicted"/>
<dbReference type="InterPro" id="IPR016568">
    <property type="entry name" value="Sulphur_oxidation_SoxY"/>
</dbReference>
<reference evidence="4" key="3">
    <citation type="journal article" date="2016" name="Genome Announc.">
        <title>Revised genome sequence of the purple photosynthetic bacterium Blastochloris viridis.</title>
        <authorList>
            <person name="Liu L.N."/>
            <person name="Faulkner M."/>
            <person name="Liu X."/>
            <person name="Huang F."/>
            <person name="Darby A.C."/>
            <person name="Hall N."/>
        </authorList>
    </citation>
    <scope>NUCLEOTIDE SEQUENCE [LARGE SCALE GENOMIC DNA]</scope>
    <source>
        <strain evidence="4">ATCC 19567 / DSM 133 / F</strain>
    </source>
</reference>
<sequence length="156" mass="15868">MRGGPGMLRSVDRRAVLRGGGGLVVLAMVSPAAASPPDDVAAAIRDLVGDAVLHDGCIRLQVPATAENGAVVPVTVAVESPMTADAYVRAIHIVATGNPTPGVASYRFTPASGRAEVSARMRLAQKQTVIVLAELSDGTVRRATAEISVSVGGCLT</sequence>
<dbReference type="InterPro" id="IPR006311">
    <property type="entry name" value="TAT_signal"/>
</dbReference>
<dbReference type="Pfam" id="PF13501">
    <property type="entry name" value="SoxY"/>
    <property type="match status" value="1"/>
</dbReference>
<protein>
    <submittedName>
        <fullName evidence="3">Sulfur oxidation protein SoxY</fullName>
    </submittedName>
</protein>
<dbReference type="PROSITE" id="PS51318">
    <property type="entry name" value="TAT"/>
    <property type="match status" value="1"/>
</dbReference>
<evidence type="ECO:0000313" key="4">
    <source>
        <dbReference type="Proteomes" id="UP000065734"/>
    </source>
</evidence>
<dbReference type="PATRIC" id="fig|1079.6.peg.2141"/>
<evidence type="ECO:0000259" key="1">
    <source>
        <dbReference type="Pfam" id="PF13501"/>
    </source>
</evidence>
<dbReference type="KEGG" id="bvr:BVIR_2064"/>
<keyword evidence="4" id="KW-1185">Reference proteome</keyword>
<dbReference type="Gene3D" id="2.60.40.2470">
    <property type="entry name" value="SoxY domain"/>
    <property type="match status" value="1"/>
</dbReference>
<dbReference type="EMBL" id="AP014854">
    <property type="protein sequence ID" value="BAS00262.1"/>
    <property type="molecule type" value="Genomic_DNA"/>
</dbReference>
<gene>
    <name evidence="2" type="ORF">BV133_2668</name>
    <name evidence="3" type="ORF">BVIRIDIS_15090</name>
</gene>
<evidence type="ECO:0000313" key="2">
    <source>
        <dbReference type="EMBL" id="BAS00262.1"/>
    </source>
</evidence>
<reference evidence="3" key="2">
    <citation type="submission" date="2015-11" db="EMBL/GenBank/DDBJ databases">
        <authorList>
            <person name="Zhang Y."/>
            <person name="Guo Z."/>
        </authorList>
    </citation>
    <scope>NUCLEOTIDE SEQUENCE</scope>
    <source>
        <strain evidence="3">1</strain>
    </source>
</reference>
<dbReference type="OrthoDB" id="9804570at2"/>
<dbReference type="STRING" id="1079.BVIR_2064"/>
<dbReference type="EMBL" id="LN907867">
    <property type="protein sequence ID" value="CUU42497.1"/>
    <property type="molecule type" value="Genomic_DNA"/>
</dbReference>
<evidence type="ECO:0000313" key="3">
    <source>
        <dbReference type="EMBL" id="CUU42497.1"/>
    </source>
</evidence>
<dbReference type="InterPro" id="IPR032711">
    <property type="entry name" value="SoxY"/>
</dbReference>
<name>A0A0H5BII8_BLAVI</name>
<feature type="domain" description="Ig-like SoxY" evidence="1">
    <location>
        <begin position="46"/>
        <end position="154"/>
    </location>
</feature>
<organism evidence="3 4">
    <name type="scientific">Blastochloris viridis</name>
    <name type="common">Rhodopseudomonas viridis</name>
    <dbReference type="NCBI Taxonomy" id="1079"/>
    <lineage>
        <taxon>Bacteria</taxon>
        <taxon>Pseudomonadati</taxon>
        <taxon>Pseudomonadota</taxon>
        <taxon>Alphaproteobacteria</taxon>
        <taxon>Hyphomicrobiales</taxon>
        <taxon>Blastochloridaceae</taxon>
        <taxon>Blastochloris</taxon>
    </lineage>
</organism>
<dbReference type="Proteomes" id="UP000065734">
    <property type="component" value="Chromosome I"/>
</dbReference>